<dbReference type="EMBL" id="JACTNZ010000012">
    <property type="protein sequence ID" value="KAG5523153.1"/>
    <property type="molecule type" value="Genomic_DNA"/>
</dbReference>
<dbReference type="GO" id="GO:0046872">
    <property type="term" value="F:metal ion binding"/>
    <property type="evidence" value="ECO:0007669"/>
    <property type="project" value="UniProtKB-KW"/>
</dbReference>
<dbReference type="FunFam" id="2.60.40.1180:FF:000015">
    <property type="entry name" value="Alpha-mannosidase"/>
    <property type="match status" value="1"/>
</dbReference>
<dbReference type="AlphaFoldDB" id="A0AAV6I6F9"/>
<dbReference type="InterPro" id="IPR050843">
    <property type="entry name" value="Glycosyl_Hydrlase_38"/>
</dbReference>
<evidence type="ECO:0000256" key="8">
    <source>
        <dbReference type="SAM" id="MobiDB-lite"/>
    </source>
</evidence>
<sequence>MAIRRLSLLISVVIAALCVESKYVVYNTSQDVVQGKLNAFFQRWWRDQSELMQITVKQLVNTGQLEFINGGMCMHDEAAPHYIDMVDQTTLGHRFIKEEFNVTPRIGWQIDPFGHSAVQAYLLGAEVGFDSLFFGRIDYQDLAKRQLEKSLEVVWQGSKSLGSSAQIFAGAFPRNYEPPTGFYFEIGDDSPIVQDGRVNALYSTPTIYTDAKYAEHQSWPLKTDDYFPYADRKNAYWTGYFTSRPGLKGYVRVMSGYYLAARQLEFFRGRSEKGPTTDSLGDALAIAQHHDAVSGTSKQHVADDYAKRLFIGYKEAEELVAASLACMVDSGLKSGCRNSLLIGSKKLQVVKPPPINNLSPGLGRSKSQCPLLNITYCPATEVDLSQGKKLVVVVYNSLGWKRDGVVKIPVIHGNVSVQDSSGQEIESQLLPLANVSLGVRNFYATAYVGKSPSATPRYWLAFTASVPPLGFSTYVISTPKGAAATFATQTLYESKGSENSIIEVGPGNLKLIYSASEGKLTQYVNTKSSLKASIEQSYSYYSGDDGFQSYYSGDKEYFQASGAYVFRPNGTIPIASEGQISFTVLRGPLFDEVHQKINSWIHQVTRVYKEKEHVEVEFTVGPIPVDDGIGKEIVTQFTTAIKSNKTFYTDSSGRDFLQRIRDYRADWDLQVNQPVAGNYYPVAVGGGLGVREVLAGRGVGERGSVGGDRGGRGSRREGSRREGGLGERGSVGGDRGGRGSWREGISEGGVSAGGVSVGGDLGGRGFGGGFRLSISVGGGGCRAGGAVGQVG</sequence>
<dbReference type="GO" id="GO:0004559">
    <property type="term" value="F:alpha-mannosidase activity"/>
    <property type="evidence" value="ECO:0007669"/>
    <property type="project" value="InterPro"/>
</dbReference>
<keyword evidence="6 7" id="KW-0326">Glycosidase</keyword>
<dbReference type="SUPFAM" id="SSF88713">
    <property type="entry name" value="Glycoside hydrolase/deacetylase"/>
    <property type="match status" value="1"/>
</dbReference>
<dbReference type="InterPro" id="IPR015341">
    <property type="entry name" value="Glyco_hydro_38_cen"/>
</dbReference>
<feature type="signal peptide" evidence="7">
    <location>
        <begin position="1"/>
        <end position="21"/>
    </location>
</feature>
<feature type="domain" description="Glycoside hydrolase family 38 central" evidence="9">
    <location>
        <begin position="235"/>
        <end position="309"/>
    </location>
</feature>
<dbReference type="Gene3D" id="2.70.98.30">
    <property type="entry name" value="Golgi alpha-mannosidase II, domain 4"/>
    <property type="match status" value="1"/>
</dbReference>
<dbReference type="Gene3D" id="2.60.40.1180">
    <property type="entry name" value="Golgi alpha-mannosidase II"/>
    <property type="match status" value="1"/>
</dbReference>
<keyword evidence="3 7" id="KW-0378">Hydrolase</keyword>
<proteinExistence type="inferred from homology"/>
<evidence type="ECO:0000256" key="6">
    <source>
        <dbReference type="ARBA" id="ARBA00023295"/>
    </source>
</evidence>
<feature type="compositionally biased region" description="Gly residues" evidence="8">
    <location>
        <begin position="699"/>
        <end position="708"/>
    </location>
</feature>
<dbReference type="Pfam" id="PF09261">
    <property type="entry name" value="Alpha-mann_mid"/>
    <property type="match status" value="1"/>
</dbReference>
<dbReference type="Pfam" id="PF21260">
    <property type="entry name" value="Laman-like_dom"/>
    <property type="match status" value="1"/>
</dbReference>
<evidence type="ECO:0000313" key="10">
    <source>
        <dbReference type="EMBL" id="KAG5523153.1"/>
    </source>
</evidence>
<dbReference type="InterPro" id="IPR048534">
    <property type="entry name" value="Man2a1-like_dom"/>
</dbReference>
<dbReference type="FunFam" id="1.20.1270.50:FF:000002">
    <property type="entry name" value="Alpha-mannosidase"/>
    <property type="match status" value="1"/>
</dbReference>
<dbReference type="InterPro" id="IPR037094">
    <property type="entry name" value="Glyco_hydro_38_cen_sf"/>
</dbReference>
<dbReference type="Pfam" id="PF07748">
    <property type="entry name" value="Glyco_hydro_38C"/>
    <property type="match status" value="1"/>
</dbReference>
<dbReference type="GO" id="GO:0006013">
    <property type="term" value="P:mannose metabolic process"/>
    <property type="evidence" value="ECO:0007669"/>
    <property type="project" value="InterPro"/>
</dbReference>
<dbReference type="InterPro" id="IPR027291">
    <property type="entry name" value="Glyco_hydro_38_N_sf"/>
</dbReference>
<dbReference type="InterPro" id="IPR028995">
    <property type="entry name" value="Glyco_hydro_57/38_cen_sf"/>
</dbReference>
<evidence type="ECO:0000256" key="4">
    <source>
        <dbReference type="ARBA" id="ARBA00022833"/>
    </source>
</evidence>
<dbReference type="Proteomes" id="UP000823749">
    <property type="component" value="Chromosome 12"/>
</dbReference>
<evidence type="ECO:0000256" key="1">
    <source>
        <dbReference type="ARBA" id="ARBA00009792"/>
    </source>
</evidence>
<dbReference type="InterPro" id="IPR011330">
    <property type="entry name" value="Glyco_hydro/deAcase_b/a-brl"/>
</dbReference>
<dbReference type="SMART" id="SM00872">
    <property type="entry name" value="Alpha-mann_mid"/>
    <property type="match status" value="1"/>
</dbReference>
<dbReference type="EC" id="3.2.1.-" evidence="7"/>
<dbReference type="Pfam" id="PF01074">
    <property type="entry name" value="Glyco_hydro_38N"/>
    <property type="match status" value="1"/>
</dbReference>
<reference evidence="10" key="1">
    <citation type="submission" date="2020-08" db="EMBL/GenBank/DDBJ databases">
        <title>Plant Genome Project.</title>
        <authorList>
            <person name="Zhang R.-G."/>
        </authorList>
    </citation>
    <scope>NUCLEOTIDE SEQUENCE</scope>
    <source>
        <strain evidence="10">WSP0</strain>
        <tissue evidence="10">Leaf</tissue>
    </source>
</reference>
<gene>
    <name evidence="10" type="ORF">RHGRI_035091</name>
</gene>
<accession>A0AAV6I6F9</accession>
<dbReference type="InterPro" id="IPR013780">
    <property type="entry name" value="Glyco_hydro_b"/>
</dbReference>
<dbReference type="Gene3D" id="1.20.1270.50">
    <property type="entry name" value="Glycoside hydrolase family 38, central domain"/>
    <property type="match status" value="2"/>
</dbReference>
<dbReference type="Gene3D" id="3.20.110.10">
    <property type="entry name" value="Glycoside hydrolase 38, N terminal domain"/>
    <property type="match status" value="1"/>
</dbReference>
<dbReference type="InterPro" id="IPR011682">
    <property type="entry name" value="Glyco_hydro_38_C"/>
</dbReference>
<keyword evidence="2 7" id="KW-0479">Metal-binding</keyword>
<evidence type="ECO:0000256" key="5">
    <source>
        <dbReference type="ARBA" id="ARBA00023157"/>
    </source>
</evidence>
<evidence type="ECO:0000256" key="3">
    <source>
        <dbReference type="ARBA" id="ARBA00022801"/>
    </source>
</evidence>
<feature type="compositionally biased region" description="Basic and acidic residues" evidence="8">
    <location>
        <begin position="709"/>
        <end position="725"/>
    </location>
</feature>
<organism evidence="10 11">
    <name type="scientific">Rhododendron griersonianum</name>
    <dbReference type="NCBI Taxonomy" id="479676"/>
    <lineage>
        <taxon>Eukaryota</taxon>
        <taxon>Viridiplantae</taxon>
        <taxon>Streptophyta</taxon>
        <taxon>Embryophyta</taxon>
        <taxon>Tracheophyta</taxon>
        <taxon>Spermatophyta</taxon>
        <taxon>Magnoliopsida</taxon>
        <taxon>eudicotyledons</taxon>
        <taxon>Gunneridae</taxon>
        <taxon>Pentapetalae</taxon>
        <taxon>asterids</taxon>
        <taxon>Ericales</taxon>
        <taxon>Ericaceae</taxon>
        <taxon>Ericoideae</taxon>
        <taxon>Rhodoreae</taxon>
        <taxon>Rhododendron</taxon>
    </lineage>
</organism>
<evidence type="ECO:0000256" key="2">
    <source>
        <dbReference type="ARBA" id="ARBA00022723"/>
    </source>
</evidence>
<keyword evidence="11" id="KW-1185">Reference proteome</keyword>
<keyword evidence="5" id="KW-1015">Disulfide bond</keyword>
<keyword evidence="7" id="KW-0732">Signal</keyword>
<dbReference type="FunFam" id="1.20.1270.50:FF:000003">
    <property type="entry name" value="Alpha-mannosidase"/>
    <property type="match status" value="1"/>
</dbReference>
<protein>
    <recommendedName>
        <fullName evidence="7">Alpha-mannosidase</fullName>
        <ecNumber evidence="7">3.2.1.-</ecNumber>
    </recommendedName>
</protein>
<comment type="similarity">
    <text evidence="1 7">Belongs to the glycosyl hydrolase 38 family.</text>
</comment>
<feature type="compositionally biased region" description="Basic and acidic residues" evidence="8">
    <location>
        <begin position="735"/>
        <end position="745"/>
    </location>
</feature>
<comment type="caution">
    <text evidence="10">The sequence shown here is derived from an EMBL/GenBank/DDBJ whole genome shotgun (WGS) entry which is preliminary data.</text>
</comment>
<evidence type="ECO:0000256" key="7">
    <source>
        <dbReference type="RuleBase" id="RU361199"/>
    </source>
</evidence>
<keyword evidence="4 7" id="KW-0862">Zinc</keyword>
<evidence type="ECO:0000313" key="11">
    <source>
        <dbReference type="Proteomes" id="UP000823749"/>
    </source>
</evidence>
<dbReference type="PANTHER" id="PTHR11607:SF3">
    <property type="entry name" value="LYSOSOMAL ALPHA-MANNOSIDASE"/>
    <property type="match status" value="1"/>
</dbReference>
<dbReference type="InterPro" id="IPR011013">
    <property type="entry name" value="Gal_mutarotase_sf_dom"/>
</dbReference>
<feature type="chain" id="PRO_5043091861" description="Alpha-mannosidase" evidence="7">
    <location>
        <begin position="22"/>
        <end position="791"/>
    </location>
</feature>
<dbReference type="SUPFAM" id="SSF88688">
    <property type="entry name" value="Families 57/38 glycoside transferase middle domain"/>
    <property type="match status" value="1"/>
</dbReference>
<dbReference type="InterPro" id="IPR000602">
    <property type="entry name" value="Glyco_hydro_38_N"/>
</dbReference>
<comment type="cofactor">
    <cofactor evidence="7">
        <name>Zn(2+)</name>
        <dbReference type="ChEBI" id="CHEBI:29105"/>
    </cofactor>
    <text evidence="7">Binds 1 zinc ion per subunit.</text>
</comment>
<feature type="region of interest" description="Disordered" evidence="8">
    <location>
        <begin position="699"/>
        <end position="753"/>
    </location>
</feature>
<dbReference type="PANTHER" id="PTHR11607">
    <property type="entry name" value="ALPHA-MANNOSIDASE"/>
    <property type="match status" value="1"/>
</dbReference>
<dbReference type="SUPFAM" id="SSF74650">
    <property type="entry name" value="Galactose mutarotase-like"/>
    <property type="match status" value="1"/>
</dbReference>
<evidence type="ECO:0000259" key="9">
    <source>
        <dbReference type="SMART" id="SM00872"/>
    </source>
</evidence>
<dbReference type="GO" id="GO:0030246">
    <property type="term" value="F:carbohydrate binding"/>
    <property type="evidence" value="ECO:0007669"/>
    <property type="project" value="InterPro"/>
</dbReference>
<name>A0AAV6I6F9_9ERIC</name>